<dbReference type="SUPFAM" id="SSF103263">
    <property type="entry name" value="Chorismate synthase, AroC"/>
    <property type="match status" value="1"/>
</dbReference>
<comment type="pathway">
    <text evidence="1 11 12">Metabolic intermediate biosynthesis; chorismate biosynthesis; chorismate from D-erythrose 4-phosphate and phosphoenolpyruvate: step 7/7.</text>
</comment>
<comment type="catalytic activity">
    <reaction evidence="11 12">
        <text>5-O-(1-carboxyvinyl)-3-phosphoshikimate = chorismate + phosphate</text>
        <dbReference type="Rhea" id="RHEA:21020"/>
        <dbReference type="ChEBI" id="CHEBI:29748"/>
        <dbReference type="ChEBI" id="CHEBI:43474"/>
        <dbReference type="ChEBI" id="CHEBI:57701"/>
        <dbReference type="EC" id="4.2.3.5"/>
    </reaction>
</comment>
<dbReference type="PANTHER" id="PTHR21085:SF0">
    <property type="entry name" value="CHORISMATE SYNTHASE"/>
    <property type="match status" value="1"/>
</dbReference>
<evidence type="ECO:0000256" key="11">
    <source>
        <dbReference type="HAMAP-Rule" id="MF_00300"/>
    </source>
</evidence>
<keyword evidence="8 11" id="KW-0521">NADP</keyword>
<comment type="cofactor">
    <cofactor evidence="11 12">
        <name>FMNH2</name>
        <dbReference type="ChEBI" id="CHEBI:57618"/>
    </cofactor>
    <text evidence="11 12">Reduced FMN (FMNH(2)).</text>
</comment>
<feature type="binding site" evidence="11">
    <location>
        <position position="48"/>
    </location>
    <ligand>
        <name>NADP(+)</name>
        <dbReference type="ChEBI" id="CHEBI:58349"/>
    </ligand>
</feature>
<evidence type="ECO:0000256" key="3">
    <source>
        <dbReference type="ARBA" id="ARBA00013036"/>
    </source>
</evidence>
<proteinExistence type="inferred from homology"/>
<dbReference type="OrthoDB" id="9771806at2"/>
<comment type="similarity">
    <text evidence="2 11 12">Belongs to the chorismate synthase family.</text>
</comment>
<dbReference type="UniPathway" id="UPA00053">
    <property type="reaction ID" value="UER00090"/>
</dbReference>
<reference evidence="13 14" key="1">
    <citation type="submission" date="2016-02" db="EMBL/GenBank/DDBJ databases">
        <title>Draft genome sequence of Thermodesulfatator sp. S606.</title>
        <authorList>
            <person name="Lai Q."/>
            <person name="Cao J."/>
            <person name="Dupont S."/>
            <person name="Shao Z."/>
            <person name="Jebbar M."/>
            <person name="Alain K."/>
        </authorList>
    </citation>
    <scope>NUCLEOTIDE SEQUENCE [LARGE SCALE GENOMIC DNA]</scope>
    <source>
        <strain evidence="13 14">S606</strain>
    </source>
</reference>
<keyword evidence="6 11" id="KW-0288">FMN</keyword>
<organism evidence="13 14">
    <name type="scientific">Thermodesulfatator autotrophicus</name>
    <dbReference type="NCBI Taxonomy" id="1795632"/>
    <lineage>
        <taxon>Bacteria</taxon>
        <taxon>Pseudomonadati</taxon>
        <taxon>Thermodesulfobacteriota</taxon>
        <taxon>Thermodesulfobacteria</taxon>
        <taxon>Thermodesulfobacteriales</taxon>
        <taxon>Thermodesulfatatoraceae</taxon>
        <taxon>Thermodesulfatator</taxon>
    </lineage>
</organism>
<keyword evidence="10 11" id="KW-0456">Lyase</keyword>
<dbReference type="EMBL" id="LSFI01000009">
    <property type="protein sequence ID" value="OAG28222.1"/>
    <property type="molecule type" value="Genomic_DNA"/>
</dbReference>
<dbReference type="RefSeq" id="WP_068541204.1">
    <property type="nucleotide sequence ID" value="NZ_LSFI01000009.1"/>
</dbReference>
<dbReference type="PANTHER" id="PTHR21085">
    <property type="entry name" value="CHORISMATE SYNTHASE"/>
    <property type="match status" value="1"/>
</dbReference>
<comment type="caution">
    <text evidence="13">The sequence shown here is derived from an EMBL/GenBank/DDBJ whole genome shotgun (WGS) entry which is preliminary data.</text>
</comment>
<evidence type="ECO:0000256" key="12">
    <source>
        <dbReference type="RuleBase" id="RU000605"/>
    </source>
</evidence>
<keyword evidence="5 11" id="KW-0285">Flavoprotein</keyword>
<feature type="binding site" evidence="11">
    <location>
        <begin position="125"/>
        <end position="127"/>
    </location>
    <ligand>
        <name>FMN</name>
        <dbReference type="ChEBI" id="CHEBI:58210"/>
    </ligand>
</feature>
<dbReference type="InterPro" id="IPR000453">
    <property type="entry name" value="Chorismate_synth"/>
</dbReference>
<evidence type="ECO:0000256" key="6">
    <source>
        <dbReference type="ARBA" id="ARBA00022643"/>
    </source>
</evidence>
<dbReference type="Proteomes" id="UP000076964">
    <property type="component" value="Unassembled WGS sequence"/>
</dbReference>
<dbReference type="InterPro" id="IPR020541">
    <property type="entry name" value="Chorismate_synthase_CS"/>
</dbReference>
<keyword evidence="4 11" id="KW-0028">Amino-acid biosynthesis</keyword>
<dbReference type="NCBIfam" id="TIGR00033">
    <property type="entry name" value="aroC"/>
    <property type="match status" value="1"/>
</dbReference>
<evidence type="ECO:0000256" key="7">
    <source>
        <dbReference type="ARBA" id="ARBA00022827"/>
    </source>
</evidence>
<dbReference type="GO" id="GO:0009073">
    <property type="term" value="P:aromatic amino acid family biosynthetic process"/>
    <property type="evidence" value="ECO:0007669"/>
    <property type="project" value="UniProtKB-KW"/>
</dbReference>
<dbReference type="HAMAP" id="MF_00300">
    <property type="entry name" value="Chorismate_synth"/>
    <property type="match status" value="1"/>
</dbReference>
<comment type="caution">
    <text evidence="11">Lacks conserved residue(s) required for the propagation of feature annotation.</text>
</comment>
<dbReference type="Gene3D" id="3.60.150.10">
    <property type="entry name" value="Chorismate synthase AroC"/>
    <property type="match status" value="1"/>
</dbReference>
<evidence type="ECO:0000256" key="8">
    <source>
        <dbReference type="ARBA" id="ARBA00022857"/>
    </source>
</evidence>
<feature type="binding site" evidence="11">
    <location>
        <position position="277"/>
    </location>
    <ligand>
        <name>FMN</name>
        <dbReference type="ChEBI" id="CHEBI:58210"/>
    </ligand>
</feature>
<feature type="binding site" evidence="11">
    <location>
        <begin position="292"/>
        <end position="296"/>
    </location>
    <ligand>
        <name>FMN</name>
        <dbReference type="ChEBI" id="CHEBI:58210"/>
    </ligand>
</feature>
<evidence type="ECO:0000256" key="10">
    <source>
        <dbReference type="ARBA" id="ARBA00023239"/>
    </source>
</evidence>
<dbReference type="FunFam" id="3.60.150.10:FF:000002">
    <property type="entry name" value="Chorismate synthase"/>
    <property type="match status" value="1"/>
</dbReference>
<keyword evidence="7 11" id="KW-0274">FAD</keyword>
<accession>A0A177EAJ8</accession>
<dbReference type="PROSITE" id="PS00787">
    <property type="entry name" value="CHORISMATE_SYNTHASE_1"/>
    <property type="match status" value="1"/>
</dbReference>
<comment type="function">
    <text evidence="11">Catalyzes the anti-1,4-elimination of the C-3 phosphate and the C-6 proR hydrogen from 5-enolpyruvylshikimate-3-phosphate (EPSP) to yield chorismate, which is the branch point compound that serves as the starting substrate for the three terminal pathways of aromatic amino acid biosynthesis. This reaction introduces a second double bond into the aromatic ring system.</text>
</comment>
<dbReference type="EC" id="4.2.3.5" evidence="3 11"/>
<evidence type="ECO:0000256" key="1">
    <source>
        <dbReference type="ARBA" id="ARBA00005044"/>
    </source>
</evidence>
<dbReference type="CDD" id="cd07304">
    <property type="entry name" value="Chorismate_synthase"/>
    <property type="match status" value="1"/>
</dbReference>
<evidence type="ECO:0000256" key="9">
    <source>
        <dbReference type="ARBA" id="ARBA00023141"/>
    </source>
</evidence>
<dbReference type="GO" id="GO:0010181">
    <property type="term" value="F:FMN binding"/>
    <property type="evidence" value="ECO:0007669"/>
    <property type="project" value="TreeGrafter"/>
</dbReference>
<dbReference type="GO" id="GO:0008652">
    <property type="term" value="P:amino acid biosynthetic process"/>
    <property type="evidence" value="ECO:0007669"/>
    <property type="project" value="UniProtKB-KW"/>
</dbReference>
<evidence type="ECO:0000313" key="14">
    <source>
        <dbReference type="Proteomes" id="UP000076964"/>
    </source>
</evidence>
<dbReference type="InterPro" id="IPR035904">
    <property type="entry name" value="Chorismate_synth_AroC_sf"/>
</dbReference>
<dbReference type="Pfam" id="PF01264">
    <property type="entry name" value="Chorismate_synt"/>
    <property type="match status" value="1"/>
</dbReference>
<name>A0A177EAJ8_9BACT</name>
<evidence type="ECO:0000256" key="5">
    <source>
        <dbReference type="ARBA" id="ARBA00022630"/>
    </source>
</evidence>
<keyword evidence="9 11" id="KW-0057">Aromatic amino acid biosynthesis</keyword>
<dbReference type="GO" id="GO:0005829">
    <property type="term" value="C:cytosol"/>
    <property type="evidence" value="ECO:0007669"/>
    <property type="project" value="TreeGrafter"/>
</dbReference>
<dbReference type="GO" id="GO:0009423">
    <property type="term" value="P:chorismate biosynthetic process"/>
    <property type="evidence" value="ECO:0007669"/>
    <property type="project" value="UniProtKB-UniRule"/>
</dbReference>
<keyword evidence="14" id="KW-1185">Reference proteome</keyword>
<dbReference type="GO" id="GO:0004107">
    <property type="term" value="F:chorismate synthase activity"/>
    <property type="evidence" value="ECO:0007669"/>
    <property type="project" value="UniProtKB-UniRule"/>
</dbReference>
<feature type="binding site" evidence="11">
    <location>
        <position position="318"/>
    </location>
    <ligand>
        <name>FMN</name>
        <dbReference type="ChEBI" id="CHEBI:58210"/>
    </ligand>
</feature>
<gene>
    <name evidence="11" type="primary">aroC</name>
    <name evidence="13" type="ORF">TH606_02935</name>
</gene>
<dbReference type="PROSITE" id="PS00788">
    <property type="entry name" value="CHORISMATE_SYNTHASE_2"/>
    <property type="match status" value="1"/>
</dbReference>
<evidence type="ECO:0000313" key="13">
    <source>
        <dbReference type="EMBL" id="OAG28222.1"/>
    </source>
</evidence>
<protein>
    <recommendedName>
        <fullName evidence="3 11">Chorismate synthase</fullName>
        <shortName evidence="11">CS</shortName>
        <ecNumber evidence="3 11">4.2.3.5</ecNumber>
    </recommendedName>
    <alternativeName>
        <fullName evidence="11">5-enolpyruvylshikimate-3-phosphate phospholyase</fullName>
    </alternativeName>
</protein>
<sequence length="365" mass="39492">MPGNSFGQALRITTFGESHGKALGVVIDGCPPGLELDEAYIQEELDRRRPGKAPGETPRKEKDRVHLLSGVFEGRTTGTPIALLIYNEDARPGAYEAIKDIFRPGHGDCTYFWKYGLRDWRGGGRSSGRETAARVAAGAVAKRLLETWNIEVHAYTVALGGAKISKKDLSFIYKNRLFCPDPEALPKMEERVKEIRARGDSIGGVVEIVALGVPAGLGEPVFDKLDADLAKALMSIGAVKGIEIGAGFAAAELLGSENNDEITPTGFKSNNAGGILAGISNGDEIVCRVAVKPIPSISKEQETVDENLNPRKIRIGGRHDASAIPRIVPVCQAMVRLVLADHLLRQLSLAPFTRWTKYPFAKDKE</sequence>
<comment type="subunit">
    <text evidence="11">Homotetramer.</text>
</comment>
<dbReference type="NCBIfam" id="NF003793">
    <property type="entry name" value="PRK05382.1"/>
    <property type="match status" value="1"/>
</dbReference>
<evidence type="ECO:0000256" key="4">
    <source>
        <dbReference type="ARBA" id="ARBA00022605"/>
    </source>
</evidence>
<dbReference type="PIRSF" id="PIRSF001456">
    <property type="entry name" value="Chorismate_synth"/>
    <property type="match status" value="1"/>
</dbReference>
<evidence type="ECO:0000256" key="2">
    <source>
        <dbReference type="ARBA" id="ARBA00008014"/>
    </source>
</evidence>
<dbReference type="STRING" id="1795632.TH606_02935"/>
<dbReference type="AlphaFoldDB" id="A0A177EAJ8"/>